<comment type="caution">
    <text evidence="2">The sequence shown here is derived from an EMBL/GenBank/DDBJ whole genome shotgun (WGS) entry which is preliminary data.</text>
</comment>
<evidence type="ECO:0000313" key="3">
    <source>
        <dbReference type="Proteomes" id="UP000054537"/>
    </source>
</evidence>
<dbReference type="PANTHER" id="PTHR43792:SF13">
    <property type="entry name" value="ACETYLTRANSFERASE"/>
    <property type="match status" value="1"/>
</dbReference>
<gene>
    <name evidence="2" type="ORF">MB27_11815</name>
</gene>
<dbReference type="AlphaFoldDB" id="A0A0A6USL4"/>
<dbReference type="PANTHER" id="PTHR43792">
    <property type="entry name" value="GNAT FAMILY, PUTATIVE (AFU_ORTHOLOGUE AFUA_3G00765)-RELATED-RELATED"/>
    <property type="match status" value="1"/>
</dbReference>
<proteinExistence type="predicted"/>
<evidence type="ECO:0000259" key="1">
    <source>
        <dbReference type="PROSITE" id="PS51186"/>
    </source>
</evidence>
<dbReference type="EMBL" id="JRTT01000011">
    <property type="protein sequence ID" value="KHD77444.1"/>
    <property type="molecule type" value="Genomic_DNA"/>
</dbReference>
<dbReference type="Pfam" id="PF13302">
    <property type="entry name" value="Acetyltransf_3"/>
    <property type="match status" value="1"/>
</dbReference>
<dbReference type="SUPFAM" id="SSF55729">
    <property type="entry name" value="Acyl-CoA N-acyltransferases (Nat)"/>
    <property type="match status" value="1"/>
</dbReference>
<dbReference type="Gene3D" id="3.40.630.30">
    <property type="match status" value="1"/>
</dbReference>
<dbReference type="STRING" id="1869.MB27_11815"/>
<name>A0A0A6USL4_ACTUT</name>
<dbReference type="InterPro" id="IPR051531">
    <property type="entry name" value="N-acetyltransferase"/>
</dbReference>
<keyword evidence="2" id="KW-0808">Transferase</keyword>
<dbReference type="InterPro" id="IPR016181">
    <property type="entry name" value="Acyl_CoA_acyltransferase"/>
</dbReference>
<dbReference type="RefSeq" id="WP_043524393.1">
    <property type="nucleotide sequence ID" value="NZ_BAABKU010000054.1"/>
</dbReference>
<organism evidence="2 3">
    <name type="scientific">Actinoplanes utahensis</name>
    <dbReference type="NCBI Taxonomy" id="1869"/>
    <lineage>
        <taxon>Bacteria</taxon>
        <taxon>Bacillati</taxon>
        <taxon>Actinomycetota</taxon>
        <taxon>Actinomycetes</taxon>
        <taxon>Micromonosporales</taxon>
        <taxon>Micromonosporaceae</taxon>
        <taxon>Actinoplanes</taxon>
    </lineage>
</organism>
<feature type="domain" description="N-acetyltransferase" evidence="1">
    <location>
        <begin position="8"/>
        <end position="176"/>
    </location>
</feature>
<accession>A0A0A6USL4</accession>
<keyword evidence="3" id="KW-1185">Reference proteome</keyword>
<dbReference type="OrthoDB" id="3402863at2"/>
<dbReference type="PROSITE" id="PS51186">
    <property type="entry name" value="GNAT"/>
    <property type="match status" value="1"/>
</dbReference>
<reference evidence="2 3" key="1">
    <citation type="submission" date="2014-10" db="EMBL/GenBank/DDBJ databases">
        <title>Draft genome sequence of Actinoplanes utahensis NRRL 12052.</title>
        <authorList>
            <person name="Velasco-Bucheli B."/>
            <person name="del Cerro C."/>
            <person name="Hormigo D."/>
            <person name="Garcia J.L."/>
            <person name="Acebal C."/>
            <person name="Arroyo M."/>
            <person name="de la Mata I."/>
        </authorList>
    </citation>
    <scope>NUCLEOTIDE SEQUENCE [LARGE SCALE GENOMIC DNA]</scope>
    <source>
        <strain evidence="2 3">NRRL 12052</strain>
    </source>
</reference>
<dbReference type="InterPro" id="IPR000182">
    <property type="entry name" value="GNAT_dom"/>
</dbReference>
<sequence length="189" mass="20345">MPQSRPDVRILHLTPPAFHALADGDATAAAAVIPVPVSPYLLGPECRPVWRMRAAQCDADPAAAAWVTGLVWAGSLDKAVGAAGFHGPPARGMVEIGYRIDPDHRRRGYARAALECLLARAARAATVHTVRVSIGPGNLASRSLAASCGFTQVGEQWDDEDGLEHVFERPARWPAPSDRLTRRRFALSR</sequence>
<protein>
    <submittedName>
        <fullName evidence="2">GNAT family acetyltransferase</fullName>
    </submittedName>
</protein>
<dbReference type="eggNOG" id="COG1670">
    <property type="taxonomic scope" value="Bacteria"/>
</dbReference>
<dbReference type="Proteomes" id="UP000054537">
    <property type="component" value="Unassembled WGS sequence"/>
</dbReference>
<evidence type="ECO:0000313" key="2">
    <source>
        <dbReference type="EMBL" id="KHD77444.1"/>
    </source>
</evidence>
<dbReference type="GO" id="GO:0016747">
    <property type="term" value="F:acyltransferase activity, transferring groups other than amino-acyl groups"/>
    <property type="evidence" value="ECO:0007669"/>
    <property type="project" value="InterPro"/>
</dbReference>